<dbReference type="Gene3D" id="1.20.120.1630">
    <property type="match status" value="1"/>
</dbReference>
<dbReference type="InterPro" id="IPR001104">
    <property type="entry name" value="3-oxo-5_a-steroid_4-DH_C"/>
</dbReference>
<keyword evidence="6" id="KW-0812">Transmembrane</keyword>
<feature type="domain" description="3-oxo-5-alpha-steroid 4-dehydrogenase C-terminal" evidence="18">
    <location>
        <begin position="156"/>
        <end position="306"/>
    </location>
</feature>
<sequence length="872" mass="96706">MASKPVTLQVQSRGKRIPKLPSEASTYLQGSGSDLYERISKATGVSVHRIRITNADDGKPVPNDKSITVASTGLQNGSTIQVKDLGPQIAWRTVFVIEYLGPLLIHPLFYYLRPYIYKGANAEPSLLQTVSCITITLHFFKRELETLFVHRFSNATMPARNIFKNSFHYWVLAGLLIAYPSYSPTSATAAQADSLLLNVGLALFTFGELANLNTHLILRSLRSAGGTERGVPEGLGFGWVTCPNYLFESIAWLGILLINRSWATAVFIAVAVGQMAIWAKKKENRYRKELGSKYQKKRYSMIPGIWKHEVHTPKPLAPKDVTTGSDCKTEQFCTPESDDASPSSSRDAQWGDLFHDLDPASELPACDGNEDTSNQEYMHDSLSVDVSLLDAGIGVNSDPSSLLNMTVAELPCSVQEQSSALTITQLLSSDSPSATKLSYPLFDETTELIQYYFKEVPQMFAMYDSHKNPFRGTVWSLYGHSLAINYIAQSMAAACLAEVHPQFTKVSSSLRKQALELLENDPKPDYETLLALLMLGGAASWHDASDIGLPCFKLISNRLGTMVANGGLSVFDNNFLFFQEAMMWWEALLSYLVDPPSLPHVEDLIAPWLMHSRGVIPHPWTGVARDTIKAIQQVGRLVRAQRKCAKGLRFATQAGMLEMQRLLNDAKEIEHTLLSLHHPCEAEIASPDDIATPVWHFVTLAEAQRIVGLLQIYRVFPDLLTQRRAAETGTDVESSWLDDISGHGNGTSETDDEVLLNLSMKALRLLDSIPLGSGTKEFQLFLLVCCSSELGCPEPAGDDMTGSGLSQKLIEVASMRKVVLDRLTCYLRTLHPKPIRVCLDIARECWRRMDGGEKGVYWMDVMIENGWETLMG</sequence>
<evidence type="ECO:0000256" key="7">
    <source>
        <dbReference type="ARBA" id="ARBA00022824"/>
    </source>
</evidence>
<evidence type="ECO:0000256" key="3">
    <source>
        <dbReference type="ARBA" id="ARBA00007742"/>
    </source>
</evidence>
<comment type="subcellular location">
    <subcellularLocation>
        <location evidence="1">Endoplasmic reticulum membrane</location>
        <topology evidence="1">Multi-pass membrane protein</topology>
    </subcellularLocation>
</comment>
<evidence type="ECO:0000313" key="20">
    <source>
        <dbReference type="Proteomes" id="UP000194280"/>
    </source>
</evidence>
<dbReference type="GO" id="GO:0042761">
    <property type="term" value="P:very long-chain fatty acid biosynthetic process"/>
    <property type="evidence" value="ECO:0007669"/>
    <property type="project" value="TreeGrafter"/>
</dbReference>
<evidence type="ECO:0000256" key="8">
    <source>
        <dbReference type="ARBA" id="ARBA00022832"/>
    </source>
</evidence>
<keyword evidence="12" id="KW-0443">Lipid metabolism</keyword>
<keyword evidence="9" id="KW-0521">NADP</keyword>
<evidence type="ECO:0000256" key="16">
    <source>
        <dbReference type="ARBA" id="ARBA00058640"/>
    </source>
</evidence>
<dbReference type="PANTHER" id="PTHR10556">
    <property type="entry name" value="3-OXO-5-ALPHA-STEROID 4-DEHYDROGENASE"/>
    <property type="match status" value="1"/>
</dbReference>
<dbReference type="Pfam" id="PF11951">
    <property type="entry name" value="Fungal_trans_2"/>
    <property type="match status" value="1"/>
</dbReference>
<accession>A0A1Z5TFU0</accession>
<evidence type="ECO:0000256" key="10">
    <source>
        <dbReference type="ARBA" id="ARBA00022989"/>
    </source>
</evidence>
<evidence type="ECO:0000256" key="14">
    <source>
        <dbReference type="ARBA" id="ARBA00023160"/>
    </source>
</evidence>
<dbReference type="PROSITE" id="PS50244">
    <property type="entry name" value="S5A_REDUCTASE"/>
    <property type="match status" value="1"/>
</dbReference>
<keyword evidence="14" id="KW-0275">Fatty acid biosynthesis</keyword>
<dbReference type="InterPro" id="IPR039357">
    <property type="entry name" value="SRD5A/TECR"/>
</dbReference>
<name>A0A1Z5TFU0_HORWE</name>
<evidence type="ECO:0000256" key="1">
    <source>
        <dbReference type="ARBA" id="ARBA00004477"/>
    </source>
</evidence>
<comment type="similarity">
    <text evidence="3">Belongs to the steroid 5-alpha reductase family.</text>
</comment>
<organism evidence="19 20">
    <name type="scientific">Hortaea werneckii EXF-2000</name>
    <dbReference type="NCBI Taxonomy" id="1157616"/>
    <lineage>
        <taxon>Eukaryota</taxon>
        <taxon>Fungi</taxon>
        <taxon>Dikarya</taxon>
        <taxon>Ascomycota</taxon>
        <taxon>Pezizomycotina</taxon>
        <taxon>Dothideomycetes</taxon>
        <taxon>Dothideomycetidae</taxon>
        <taxon>Mycosphaerellales</taxon>
        <taxon>Teratosphaeriaceae</taxon>
        <taxon>Hortaea</taxon>
    </lineage>
</organism>
<dbReference type="InParanoid" id="A0A1Z5TFU0"/>
<keyword evidence="7" id="KW-0256">Endoplasmic reticulum</keyword>
<evidence type="ECO:0000256" key="5">
    <source>
        <dbReference type="ARBA" id="ARBA00022516"/>
    </source>
</evidence>
<evidence type="ECO:0000256" key="2">
    <source>
        <dbReference type="ARBA" id="ARBA00005194"/>
    </source>
</evidence>
<dbReference type="GO" id="GO:0102758">
    <property type="term" value="F:very-long-chain enoyl-CoA reductase activity"/>
    <property type="evidence" value="ECO:0007669"/>
    <property type="project" value="UniProtKB-EC"/>
</dbReference>
<comment type="catalytic activity">
    <reaction evidence="15">
        <text>a very-long-chain 2,3-saturated fatty acyl-CoA + NADP(+) = a very-long-chain (2E)-enoyl-CoA + NADPH + H(+)</text>
        <dbReference type="Rhea" id="RHEA:14473"/>
        <dbReference type="ChEBI" id="CHEBI:15378"/>
        <dbReference type="ChEBI" id="CHEBI:57783"/>
        <dbReference type="ChEBI" id="CHEBI:58349"/>
        <dbReference type="ChEBI" id="CHEBI:83724"/>
        <dbReference type="ChEBI" id="CHEBI:83728"/>
        <dbReference type="EC" id="1.3.1.93"/>
    </reaction>
</comment>
<dbReference type="AlphaFoldDB" id="A0A1Z5TFU0"/>
<comment type="pathway">
    <text evidence="2">Lipid metabolism; fatty acid biosynthesis.</text>
</comment>
<evidence type="ECO:0000313" key="19">
    <source>
        <dbReference type="EMBL" id="OTA34879.1"/>
    </source>
</evidence>
<evidence type="ECO:0000256" key="11">
    <source>
        <dbReference type="ARBA" id="ARBA00023002"/>
    </source>
</evidence>
<reference evidence="19 20" key="1">
    <citation type="submission" date="2017-01" db="EMBL/GenBank/DDBJ databases">
        <title>The recent genome duplication of the halophilic yeast Hortaea werneckii: insights from long-read sequencing.</title>
        <authorList>
            <person name="Sinha S."/>
            <person name="Flibotte S."/>
            <person name="Neira M."/>
            <person name="Lenassi M."/>
            <person name="Gostincar C."/>
            <person name="Stajich J.E."/>
            <person name="Nislow C.E."/>
        </authorList>
    </citation>
    <scope>NUCLEOTIDE SEQUENCE [LARGE SCALE GENOMIC DNA]</scope>
    <source>
        <strain evidence="19 20">EXF-2000</strain>
    </source>
</reference>
<evidence type="ECO:0000256" key="15">
    <source>
        <dbReference type="ARBA" id="ARBA00051495"/>
    </source>
</evidence>
<dbReference type="Proteomes" id="UP000194280">
    <property type="component" value="Unassembled WGS sequence"/>
</dbReference>
<evidence type="ECO:0000256" key="13">
    <source>
        <dbReference type="ARBA" id="ARBA00023136"/>
    </source>
</evidence>
<dbReference type="Pfam" id="PF02544">
    <property type="entry name" value="Steroid_dh"/>
    <property type="match status" value="1"/>
</dbReference>
<dbReference type="OrthoDB" id="4835445at2759"/>
<keyword evidence="5" id="KW-0444">Lipid biosynthesis</keyword>
<protein>
    <recommendedName>
        <fullName evidence="4">very-long-chain enoyl-CoA reductase</fullName>
        <ecNumber evidence="4">1.3.1.93</ecNumber>
    </recommendedName>
</protein>
<gene>
    <name evidence="19" type="ORF">BTJ68_05555</name>
</gene>
<keyword evidence="20" id="KW-1185">Reference proteome</keyword>
<dbReference type="InterPro" id="IPR021858">
    <property type="entry name" value="Fun_TF"/>
</dbReference>
<dbReference type="EC" id="1.3.1.93" evidence="4"/>
<proteinExistence type="inferred from homology"/>
<comment type="caution">
    <text evidence="19">The sequence shown here is derived from an EMBL/GenBank/DDBJ whole genome shotgun (WGS) entry which is preliminary data.</text>
</comment>
<evidence type="ECO:0000256" key="6">
    <source>
        <dbReference type="ARBA" id="ARBA00022692"/>
    </source>
</evidence>
<evidence type="ECO:0000256" key="17">
    <source>
        <dbReference type="SAM" id="MobiDB-lite"/>
    </source>
</evidence>
<dbReference type="EMBL" id="MUNK01000052">
    <property type="protein sequence ID" value="OTA34879.1"/>
    <property type="molecule type" value="Genomic_DNA"/>
</dbReference>
<dbReference type="PANTHER" id="PTHR10556:SF28">
    <property type="entry name" value="VERY-LONG-CHAIN ENOYL-COA REDUCTASE"/>
    <property type="match status" value="1"/>
</dbReference>
<keyword evidence="10" id="KW-1133">Transmembrane helix</keyword>
<evidence type="ECO:0000259" key="18">
    <source>
        <dbReference type="Pfam" id="PF02544"/>
    </source>
</evidence>
<feature type="region of interest" description="Disordered" evidence="17">
    <location>
        <begin position="327"/>
        <end position="348"/>
    </location>
</feature>
<comment type="function">
    <text evidence="16">Catalyzes the last of the four reactions of the long-chain fatty acids elongation cycle. This endoplasmic reticulum-bound enzymatic process, allows the addition of 2 carbons to the chain of long- and very long-chain fatty acids/VLCFAs per cycle. This enzyme reduces the trans-2,3-enoyl-CoA fatty acid intermediate to an acyl-CoA that can be further elongated by entering a new cycle of elongation. Thereby, it participates in the production of VLCFAs of different chain lengths that are involved in multiple biological processes as precursors of membrane lipids and lipid mediators.</text>
</comment>
<dbReference type="STRING" id="1157616.A0A1Z5TFU0"/>
<evidence type="ECO:0000256" key="12">
    <source>
        <dbReference type="ARBA" id="ARBA00023098"/>
    </source>
</evidence>
<dbReference type="FunFam" id="1.20.120.1630:FF:000010">
    <property type="entry name" value="Steroid alpha reductase family protein"/>
    <property type="match status" value="1"/>
</dbReference>
<keyword evidence="11" id="KW-0560">Oxidoreductase</keyword>
<evidence type="ECO:0000256" key="4">
    <source>
        <dbReference type="ARBA" id="ARBA00012530"/>
    </source>
</evidence>
<evidence type="ECO:0000256" key="9">
    <source>
        <dbReference type="ARBA" id="ARBA00022857"/>
    </source>
</evidence>
<dbReference type="GO" id="GO:0005789">
    <property type="term" value="C:endoplasmic reticulum membrane"/>
    <property type="evidence" value="ECO:0007669"/>
    <property type="project" value="UniProtKB-SubCell"/>
</dbReference>
<keyword evidence="8" id="KW-0276">Fatty acid metabolism</keyword>
<keyword evidence="13" id="KW-0472">Membrane</keyword>
<dbReference type="VEuPathDB" id="FungiDB:BTJ68_05555"/>